<reference evidence="2 3" key="1">
    <citation type="submission" date="2017-04" db="EMBL/GenBank/DDBJ databases">
        <authorList>
            <person name="Afonso C.L."/>
            <person name="Miller P.J."/>
            <person name="Scott M.A."/>
            <person name="Spackman E."/>
            <person name="Goraichik I."/>
            <person name="Dimitrov K.M."/>
            <person name="Suarez D.L."/>
            <person name="Swayne D.E."/>
        </authorList>
    </citation>
    <scope>NUCLEOTIDE SEQUENCE [LARGE SCALE GENOMIC DNA]</scope>
    <source>
        <strain evidence="2 3">DSM 11270</strain>
    </source>
</reference>
<feature type="compositionally biased region" description="Basic residues" evidence="1">
    <location>
        <begin position="1"/>
        <end position="14"/>
    </location>
</feature>
<dbReference type="EMBL" id="FWWT01000023">
    <property type="protein sequence ID" value="SMB96071.1"/>
    <property type="molecule type" value="Genomic_DNA"/>
</dbReference>
<protein>
    <submittedName>
        <fullName evidence="2">Uncharacterized protein</fullName>
    </submittedName>
</protein>
<proteinExistence type="predicted"/>
<organism evidence="2 3">
    <name type="scientific">Desulfonispora thiosulfatigenes DSM 11270</name>
    <dbReference type="NCBI Taxonomy" id="656914"/>
    <lineage>
        <taxon>Bacteria</taxon>
        <taxon>Bacillati</taxon>
        <taxon>Bacillota</taxon>
        <taxon>Clostridia</taxon>
        <taxon>Eubacteriales</taxon>
        <taxon>Peptococcaceae</taxon>
        <taxon>Desulfonispora</taxon>
    </lineage>
</organism>
<name>A0A1W1VSJ7_DESTI</name>
<dbReference type="Proteomes" id="UP000192731">
    <property type="component" value="Unassembled WGS sequence"/>
</dbReference>
<feature type="region of interest" description="Disordered" evidence="1">
    <location>
        <begin position="1"/>
        <end position="35"/>
    </location>
</feature>
<evidence type="ECO:0000256" key="1">
    <source>
        <dbReference type="SAM" id="MobiDB-lite"/>
    </source>
</evidence>
<evidence type="ECO:0000313" key="3">
    <source>
        <dbReference type="Proteomes" id="UP000192731"/>
    </source>
</evidence>
<gene>
    <name evidence="2" type="ORF">SAMN00017405_1452</name>
</gene>
<accession>A0A1W1VSJ7</accession>
<evidence type="ECO:0000313" key="2">
    <source>
        <dbReference type="EMBL" id="SMB96071.1"/>
    </source>
</evidence>
<dbReference type="AlphaFoldDB" id="A0A1W1VSJ7"/>
<keyword evidence="3" id="KW-1185">Reference proteome</keyword>
<sequence length="35" mass="3864">MAKNKNSKKSKRNKSAAEIAGSETINFVPKEDNNN</sequence>